<feature type="transmembrane region" description="Helical" evidence="6">
    <location>
        <begin position="402"/>
        <end position="420"/>
    </location>
</feature>
<feature type="transmembrane region" description="Helical" evidence="6">
    <location>
        <begin position="441"/>
        <end position="461"/>
    </location>
</feature>
<dbReference type="GO" id="GO:0043266">
    <property type="term" value="P:regulation of potassium ion transport"/>
    <property type="evidence" value="ECO:0007669"/>
    <property type="project" value="TreeGrafter"/>
</dbReference>
<dbReference type="OrthoDB" id="78663at2759"/>
<dbReference type="GO" id="GO:0015459">
    <property type="term" value="F:potassium channel regulator activity"/>
    <property type="evidence" value="ECO:0007669"/>
    <property type="project" value="TreeGrafter"/>
</dbReference>
<dbReference type="KEGG" id="lak:106158278"/>
<accession>A0A1S3HX63</accession>
<keyword evidence="7" id="KW-1185">Reference proteome</keyword>
<feature type="transmembrane region" description="Helical" evidence="6">
    <location>
        <begin position="107"/>
        <end position="128"/>
    </location>
</feature>
<protein>
    <submittedName>
        <fullName evidence="8 9">Protein unc-93 homolog A isoform X1</fullName>
    </submittedName>
</protein>
<dbReference type="GeneID" id="106158278"/>
<proteinExistence type="inferred from homology"/>
<evidence type="ECO:0000256" key="2">
    <source>
        <dbReference type="ARBA" id="ARBA00009172"/>
    </source>
</evidence>
<dbReference type="Proteomes" id="UP000085678">
    <property type="component" value="Unplaced"/>
</dbReference>
<feature type="transmembrane region" description="Helical" evidence="6">
    <location>
        <begin position="243"/>
        <end position="265"/>
    </location>
</feature>
<dbReference type="STRING" id="7574.A0A1S3HX63"/>
<organism evidence="7 9">
    <name type="scientific">Lingula anatina</name>
    <name type="common">Brachiopod</name>
    <name type="synonym">Lingula unguis</name>
    <dbReference type="NCBI Taxonomy" id="7574"/>
    <lineage>
        <taxon>Eukaryota</taxon>
        <taxon>Metazoa</taxon>
        <taxon>Spiralia</taxon>
        <taxon>Lophotrochozoa</taxon>
        <taxon>Brachiopoda</taxon>
        <taxon>Linguliformea</taxon>
        <taxon>Lingulata</taxon>
        <taxon>Lingulida</taxon>
        <taxon>Linguloidea</taxon>
        <taxon>Lingulidae</taxon>
        <taxon>Lingula</taxon>
    </lineage>
</organism>
<evidence type="ECO:0000256" key="3">
    <source>
        <dbReference type="ARBA" id="ARBA00022692"/>
    </source>
</evidence>
<dbReference type="GO" id="GO:0005886">
    <property type="term" value="C:plasma membrane"/>
    <property type="evidence" value="ECO:0007669"/>
    <property type="project" value="TreeGrafter"/>
</dbReference>
<evidence type="ECO:0000256" key="5">
    <source>
        <dbReference type="ARBA" id="ARBA00023136"/>
    </source>
</evidence>
<dbReference type="AlphaFoldDB" id="A0A1S3HX63"/>
<feature type="transmembrane region" description="Helical" evidence="6">
    <location>
        <begin position="76"/>
        <end position="95"/>
    </location>
</feature>
<dbReference type="InterPro" id="IPR036259">
    <property type="entry name" value="MFS_trans_sf"/>
</dbReference>
<dbReference type="Pfam" id="PF05978">
    <property type="entry name" value="UNC-93"/>
    <property type="match status" value="1"/>
</dbReference>
<feature type="transmembrane region" description="Helical" evidence="6">
    <location>
        <begin position="46"/>
        <end position="64"/>
    </location>
</feature>
<evidence type="ECO:0000313" key="9">
    <source>
        <dbReference type="RefSeq" id="XP_013389654.1"/>
    </source>
</evidence>
<evidence type="ECO:0000256" key="1">
    <source>
        <dbReference type="ARBA" id="ARBA00004141"/>
    </source>
</evidence>
<keyword evidence="3 6" id="KW-0812">Transmembrane</keyword>
<keyword evidence="4 6" id="KW-1133">Transmembrane helix</keyword>
<name>A0A1S3HX63_LINAN</name>
<reference evidence="8 9" key="1">
    <citation type="submission" date="2025-04" db="UniProtKB">
        <authorList>
            <consortium name="RefSeq"/>
        </authorList>
    </citation>
    <scope>IDENTIFICATION</scope>
    <source>
        <tissue evidence="8 9">Gonads</tissue>
    </source>
</reference>
<dbReference type="GO" id="GO:0006937">
    <property type="term" value="P:regulation of muscle contraction"/>
    <property type="evidence" value="ECO:0007669"/>
    <property type="project" value="TreeGrafter"/>
</dbReference>
<evidence type="ECO:0000256" key="6">
    <source>
        <dbReference type="SAM" id="Phobius"/>
    </source>
</evidence>
<dbReference type="InterPro" id="IPR010291">
    <property type="entry name" value="Ion_channel_UNC-93"/>
</dbReference>
<dbReference type="CDD" id="cd17406">
    <property type="entry name" value="MFS_unc93A_like"/>
    <property type="match status" value="1"/>
</dbReference>
<gene>
    <name evidence="8 9" type="primary">LOC106158278</name>
</gene>
<feature type="transmembrane region" description="Helical" evidence="6">
    <location>
        <begin position="376"/>
        <end position="396"/>
    </location>
</feature>
<evidence type="ECO:0000313" key="8">
    <source>
        <dbReference type="RefSeq" id="XP_013389653.1"/>
    </source>
</evidence>
<sequence length="510" mass="55800">MNSPEAASSGASDGCDSSREILSKEIFENADVHSIVFPKKKIIKNLTLLCVAFVFMFAAVQSLFALQSSLNKDEGLGVYGLAIVSIAVIVSCLFVPSPMISLLGCKWTIVTAMFCYVLYIAGNFYAVWGTMVPASLIMGLGAAPLWAAKCTYLTELALQYAKLTGETATAVVNRFFGIFFGCFQTSVMLGNFASSLILSQKPENETEISKELLDRCGASYCTGDEDLGNVTHAGLKRPPAETIYTLCGMYVASGVVAILILVTFLDRLAAHPDTPGKKRPLISVQLLTATFQQTRRREQLLLIPLTLYSGLEQGFIGGDFTKILHRIKELCREEITSYVSCSEGIWNVGYVMLCNAAVDAVCSFGFGKLVKDIGRIPFFVFGSFLHLSLQVVFLTWQPTSDSLALLFVFAGLWGMGDAIWQTQINALYGVVFHNNQAAAFSNYRMWESAGFMLAYVFSFQLCVYVKLYILIGTLALGMGGYVTVEALQKRQTPGRELNTEKTSELPTVKA</sequence>
<keyword evidence="5 6" id="KW-0472">Membrane</keyword>
<dbReference type="SUPFAM" id="SSF103473">
    <property type="entry name" value="MFS general substrate transporter"/>
    <property type="match status" value="1"/>
</dbReference>
<dbReference type="GO" id="GO:0055120">
    <property type="term" value="C:striated muscle dense body"/>
    <property type="evidence" value="ECO:0007669"/>
    <property type="project" value="TreeGrafter"/>
</dbReference>
<feature type="transmembrane region" description="Helical" evidence="6">
    <location>
        <begin position="175"/>
        <end position="198"/>
    </location>
</feature>
<comment type="similarity">
    <text evidence="2">Belongs to the unc-93 family.</text>
</comment>
<dbReference type="PANTHER" id="PTHR19444">
    <property type="entry name" value="UNC-93 RELATED"/>
    <property type="match status" value="1"/>
</dbReference>
<dbReference type="RefSeq" id="XP_013389654.1">
    <property type="nucleotide sequence ID" value="XM_013534200.1"/>
</dbReference>
<dbReference type="PANTHER" id="PTHR19444:SF13">
    <property type="entry name" value="PROTEIN UNC-93 HOMOLOG A"/>
    <property type="match status" value="1"/>
</dbReference>
<evidence type="ECO:0000313" key="7">
    <source>
        <dbReference type="Proteomes" id="UP000085678"/>
    </source>
</evidence>
<dbReference type="InterPro" id="IPR051951">
    <property type="entry name" value="UNC-93_regulatory"/>
</dbReference>
<dbReference type="Gene3D" id="1.20.1250.20">
    <property type="entry name" value="MFS general substrate transporter like domains"/>
    <property type="match status" value="1"/>
</dbReference>
<comment type="subcellular location">
    <subcellularLocation>
        <location evidence="1">Membrane</location>
        <topology evidence="1">Multi-pass membrane protein</topology>
    </subcellularLocation>
</comment>
<dbReference type="RefSeq" id="XP_013389653.1">
    <property type="nucleotide sequence ID" value="XM_013534199.1"/>
</dbReference>
<evidence type="ECO:0000256" key="4">
    <source>
        <dbReference type="ARBA" id="ARBA00022989"/>
    </source>
</evidence>